<dbReference type="PANTHER" id="PTHR10209">
    <property type="entry name" value="OXIDOREDUCTASE, 2OG-FE II OXYGENASE FAMILY PROTEIN"/>
    <property type="match status" value="1"/>
</dbReference>
<dbReference type="PRINTS" id="PR00682">
    <property type="entry name" value="IPNSYNTHASE"/>
</dbReference>
<accession>A0A8H5HAB8</accession>
<dbReference type="AlphaFoldDB" id="A0A8H5HAB8"/>
<dbReference type="Proteomes" id="UP000565441">
    <property type="component" value="Unassembled WGS sequence"/>
</dbReference>
<comment type="similarity">
    <text evidence="1 5">Belongs to the iron/ascorbate-dependent oxidoreductase family.</text>
</comment>
<organism evidence="7 8">
    <name type="scientific">Tricholomella constricta</name>
    <dbReference type="NCBI Taxonomy" id="117010"/>
    <lineage>
        <taxon>Eukaryota</taxon>
        <taxon>Fungi</taxon>
        <taxon>Dikarya</taxon>
        <taxon>Basidiomycota</taxon>
        <taxon>Agaricomycotina</taxon>
        <taxon>Agaricomycetes</taxon>
        <taxon>Agaricomycetidae</taxon>
        <taxon>Agaricales</taxon>
        <taxon>Tricholomatineae</taxon>
        <taxon>Lyophyllaceae</taxon>
        <taxon>Tricholomella</taxon>
    </lineage>
</organism>
<dbReference type="EMBL" id="JAACJP010000016">
    <property type="protein sequence ID" value="KAF5379541.1"/>
    <property type="molecule type" value="Genomic_DNA"/>
</dbReference>
<dbReference type="Pfam" id="PF03171">
    <property type="entry name" value="2OG-FeII_Oxy"/>
    <property type="match status" value="1"/>
</dbReference>
<feature type="domain" description="Fe2OG dioxygenase" evidence="6">
    <location>
        <begin position="206"/>
        <end position="313"/>
    </location>
</feature>
<protein>
    <recommendedName>
        <fullName evidence="6">Fe2OG dioxygenase domain-containing protein</fullName>
    </recommendedName>
</protein>
<dbReference type="InterPro" id="IPR005123">
    <property type="entry name" value="Oxoglu/Fe-dep_dioxygenase_dom"/>
</dbReference>
<evidence type="ECO:0000256" key="4">
    <source>
        <dbReference type="ARBA" id="ARBA00023004"/>
    </source>
</evidence>
<dbReference type="SUPFAM" id="SSF51197">
    <property type="entry name" value="Clavaminate synthase-like"/>
    <property type="match status" value="1"/>
</dbReference>
<evidence type="ECO:0000259" key="6">
    <source>
        <dbReference type="PROSITE" id="PS51471"/>
    </source>
</evidence>
<evidence type="ECO:0000256" key="5">
    <source>
        <dbReference type="RuleBase" id="RU003682"/>
    </source>
</evidence>
<dbReference type="InterPro" id="IPR026992">
    <property type="entry name" value="DIOX_N"/>
</dbReference>
<dbReference type="GO" id="GO:0046872">
    <property type="term" value="F:metal ion binding"/>
    <property type="evidence" value="ECO:0007669"/>
    <property type="project" value="UniProtKB-KW"/>
</dbReference>
<name>A0A8H5HAB8_9AGAR</name>
<reference evidence="7 8" key="1">
    <citation type="journal article" date="2020" name="ISME J.">
        <title>Uncovering the hidden diversity of litter-decomposition mechanisms in mushroom-forming fungi.</title>
        <authorList>
            <person name="Floudas D."/>
            <person name="Bentzer J."/>
            <person name="Ahren D."/>
            <person name="Johansson T."/>
            <person name="Persson P."/>
            <person name="Tunlid A."/>
        </authorList>
    </citation>
    <scope>NUCLEOTIDE SEQUENCE [LARGE SCALE GENOMIC DNA]</scope>
    <source>
        <strain evidence="7 8">CBS 661.87</strain>
    </source>
</reference>
<gene>
    <name evidence="7" type="ORF">D9615_006661</name>
</gene>
<comment type="caution">
    <text evidence="7">The sequence shown here is derived from an EMBL/GenBank/DDBJ whole genome shotgun (WGS) entry which is preliminary data.</text>
</comment>
<evidence type="ECO:0000256" key="2">
    <source>
        <dbReference type="ARBA" id="ARBA00022723"/>
    </source>
</evidence>
<dbReference type="InterPro" id="IPR044861">
    <property type="entry name" value="IPNS-like_FE2OG_OXY"/>
</dbReference>
<dbReference type="GO" id="GO:0016491">
    <property type="term" value="F:oxidoreductase activity"/>
    <property type="evidence" value="ECO:0007669"/>
    <property type="project" value="UniProtKB-KW"/>
</dbReference>
<evidence type="ECO:0000313" key="8">
    <source>
        <dbReference type="Proteomes" id="UP000565441"/>
    </source>
</evidence>
<evidence type="ECO:0000256" key="1">
    <source>
        <dbReference type="ARBA" id="ARBA00008056"/>
    </source>
</evidence>
<evidence type="ECO:0000256" key="3">
    <source>
        <dbReference type="ARBA" id="ARBA00023002"/>
    </source>
</evidence>
<keyword evidence="4 5" id="KW-0408">Iron</keyword>
<dbReference type="Gene3D" id="2.60.120.330">
    <property type="entry name" value="B-lactam Antibiotic, Isopenicillin N Synthase, Chain"/>
    <property type="match status" value="1"/>
</dbReference>
<dbReference type="OrthoDB" id="406156at2759"/>
<keyword evidence="3 5" id="KW-0560">Oxidoreductase</keyword>
<dbReference type="Pfam" id="PF14226">
    <property type="entry name" value="DIOX_N"/>
    <property type="match status" value="1"/>
</dbReference>
<keyword evidence="2 5" id="KW-0479">Metal-binding</keyword>
<evidence type="ECO:0000313" key="7">
    <source>
        <dbReference type="EMBL" id="KAF5379541.1"/>
    </source>
</evidence>
<dbReference type="PROSITE" id="PS51471">
    <property type="entry name" value="FE2OG_OXY"/>
    <property type="match status" value="1"/>
</dbReference>
<dbReference type="PANTHER" id="PTHR10209:SF867">
    <property type="entry name" value="2-OXOGLUTARATE (2OG) AND FE(II)-DEPENDENT OXYGENASE SUPERFAMILY PROTEIN"/>
    <property type="match status" value="1"/>
</dbReference>
<proteinExistence type="inferred from homology"/>
<dbReference type="InterPro" id="IPR027443">
    <property type="entry name" value="IPNS-like_sf"/>
</dbReference>
<keyword evidence="8" id="KW-1185">Reference proteome</keyword>
<sequence length="383" mass="44112">MPSAVLPETPRHIPPPPTKENLDYADLAIIDLDKYKTAEGRAELVLDVRNAMSTVGFFYVVNHGYTQEQARSHPIYTHFHRITRLTEVPQTRRIFNIAEIPSRASDDEKMKYVARIKEDGSYHGYKLRQYWHINAGVRDQIEHYSVNLDVTMKEHPEALRPFLPEISDFAQHNQINVLFPLLRLLALGLELPEDTFVKQHRIDSSKEMVCFMKYYPRSIEDEEKTNNVWLKGHTDFSTLTLLWSQPIAGLQIQSPDGKWRWVKHIDNALVVNAGETLEFLSGCFYKGTIHRVVEPPADQRGLTRMGVIFFATPHDDVKLVPLAHSPVLQRVGIVRRCDDDVAPTMGEWRRARTKAYGQTSLTQGKEEGLEEELINGVVYRHYN</sequence>